<sequence>MSKPQLDSDGFQLVTSKKSAKNKSLVPQGDLNYAPDIKIDIKKSYRHIQTAVGEFEGSEYLDNIIKAV</sequence>
<accession>A0A8S4SAS5</accession>
<gene>
    <name evidence="1" type="primary">jg15416</name>
    <name evidence="1" type="ORF">PAEG_LOCUS22788</name>
</gene>
<dbReference type="Proteomes" id="UP000838756">
    <property type="component" value="Unassembled WGS sequence"/>
</dbReference>
<reference evidence="1" key="1">
    <citation type="submission" date="2022-03" db="EMBL/GenBank/DDBJ databases">
        <authorList>
            <person name="Lindestad O."/>
        </authorList>
    </citation>
    <scope>NUCLEOTIDE SEQUENCE</scope>
</reference>
<dbReference type="OrthoDB" id="551431at2759"/>
<dbReference type="AlphaFoldDB" id="A0A8S4SAS5"/>
<comment type="caution">
    <text evidence="1">The sequence shown here is derived from an EMBL/GenBank/DDBJ whole genome shotgun (WGS) entry which is preliminary data.</text>
</comment>
<protein>
    <submittedName>
        <fullName evidence="1">Jg15416 protein</fullName>
    </submittedName>
</protein>
<dbReference type="EMBL" id="CAKXAJ010026090">
    <property type="protein sequence ID" value="CAH2255364.1"/>
    <property type="molecule type" value="Genomic_DNA"/>
</dbReference>
<evidence type="ECO:0000313" key="1">
    <source>
        <dbReference type="EMBL" id="CAH2255364.1"/>
    </source>
</evidence>
<evidence type="ECO:0000313" key="2">
    <source>
        <dbReference type="Proteomes" id="UP000838756"/>
    </source>
</evidence>
<proteinExistence type="predicted"/>
<organism evidence="1 2">
    <name type="scientific">Pararge aegeria aegeria</name>
    <dbReference type="NCBI Taxonomy" id="348720"/>
    <lineage>
        <taxon>Eukaryota</taxon>
        <taxon>Metazoa</taxon>
        <taxon>Ecdysozoa</taxon>
        <taxon>Arthropoda</taxon>
        <taxon>Hexapoda</taxon>
        <taxon>Insecta</taxon>
        <taxon>Pterygota</taxon>
        <taxon>Neoptera</taxon>
        <taxon>Endopterygota</taxon>
        <taxon>Lepidoptera</taxon>
        <taxon>Glossata</taxon>
        <taxon>Ditrysia</taxon>
        <taxon>Papilionoidea</taxon>
        <taxon>Nymphalidae</taxon>
        <taxon>Satyrinae</taxon>
        <taxon>Satyrini</taxon>
        <taxon>Parargina</taxon>
        <taxon>Pararge</taxon>
    </lineage>
</organism>
<name>A0A8S4SAS5_9NEOP</name>
<keyword evidence="2" id="KW-1185">Reference proteome</keyword>